<dbReference type="RefSeq" id="WP_182159470.1">
    <property type="nucleotide sequence ID" value="NZ_JACEZT010000001.1"/>
</dbReference>
<evidence type="ECO:0000256" key="1">
    <source>
        <dbReference type="ARBA" id="ARBA00009075"/>
    </source>
</evidence>
<dbReference type="PANTHER" id="PTHR34596">
    <property type="entry name" value="CHITOPORIN"/>
    <property type="match status" value="1"/>
</dbReference>
<keyword evidence="3 4" id="KW-0732">Signal</keyword>
<dbReference type="Pfam" id="PF03573">
    <property type="entry name" value="OprD"/>
    <property type="match status" value="1"/>
</dbReference>
<dbReference type="Gene3D" id="2.40.160.10">
    <property type="entry name" value="Porin"/>
    <property type="match status" value="1"/>
</dbReference>
<dbReference type="Proteomes" id="UP000534388">
    <property type="component" value="Unassembled WGS sequence"/>
</dbReference>
<gene>
    <name evidence="5" type="ORF">H3H37_01735</name>
</gene>
<keyword evidence="6" id="KW-1185">Reference proteome</keyword>
<sequence>MRILKHVLMATFPLLACLAPPACPQTPASPEPLSCTAERTKAACLLAAAGPAQAAQAATHDVGASVGRLQPAPAETAQPASGAAAPLLRDGQLTLLFRNFLGTEWIQDTLDRRAWVQTLQANYVSGYTAGPLGLGFSVSPFVALPLDQRGDAGNFVYGHRLGGDGPTVFLGAYTLNARVGKAVFRYGLQRLSNPLLVSRDILSLPPTFQGLTAALPLSDRLMLAAGRLSAVKARGHTSLQALSSGYGGTGIGHVDFAGADWAWSGDGKASVYLDRASDVWRQLYLALTRGAGDHKVLRVTGKADLYATRNDGSSRQGDIGNQAYSLAVTAERGPHAVTAGYQRIMGDQFFDYLGETWGDALLNAMDVDYNAPHEKSAQLRYAFDGASAGLPGFSMMLWRVQGWGADARAGAAAQASPASPLYALYWKNGEPVHGSHGEYGIYPSYVVQSGRWKHAKVTLLAVLHHSGSHYADSSNREFKLRVEFPVKVF</sequence>
<accession>A0A7W2IA18</accession>
<feature type="signal peptide" evidence="4">
    <location>
        <begin position="1"/>
        <end position="24"/>
    </location>
</feature>
<evidence type="ECO:0000256" key="4">
    <source>
        <dbReference type="SAM" id="SignalP"/>
    </source>
</evidence>
<dbReference type="EMBL" id="JACEZT010000001">
    <property type="protein sequence ID" value="MBA5635774.1"/>
    <property type="molecule type" value="Genomic_DNA"/>
</dbReference>
<reference evidence="5 6" key="1">
    <citation type="submission" date="2020-07" db="EMBL/GenBank/DDBJ databases">
        <title>Novel species isolated from subtropical streams in China.</title>
        <authorList>
            <person name="Lu H."/>
        </authorList>
    </citation>
    <scope>NUCLEOTIDE SEQUENCE [LARGE SCALE GENOMIC DNA]</scope>
    <source>
        <strain evidence="5 6">LX20W</strain>
    </source>
</reference>
<name>A0A7W2IA18_9BURK</name>
<keyword evidence="2" id="KW-0813">Transport</keyword>
<comment type="caution">
    <text evidence="5">The sequence shown here is derived from an EMBL/GenBank/DDBJ whole genome shotgun (WGS) entry which is preliminary data.</text>
</comment>
<feature type="chain" id="PRO_5030797540" evidence="4">
    <location>
        <begin position="25"/>
        <end position="489"/>
    </location>
</feature>
<dbReference type="AlphaFoldDB" id="A0A7W2IA18"/>
<dbReference type="GO" id="GO:0016020">
    <property type="term" value="C:membrane"/>
    <property type="evidence" value="ECO:0007669"/>
    <property type="project" value="InterPro"/>
</dbReference>
<evidence type="ECO:0000256" key="3">
    <source>
        <dbReference type="ARBA" id="ARBA00022729"/>
    </source>
</evidence>
<evidence type="ECO:0000313" key="6">
    <source>
        <dbReference type="Proteomes" id="UP000534388"/>
    </source>
</evidence>
<proteinExistence type="inferred from homology"/>
<comment type="similarity">
    <text evidence="1">Belongs to the outer membrane porin (Opr) (TC 1.B.25) family.</text>
</comment>
<dbReference type="InterPro" id="IPR005318">
    <property type="entry name" value="OM_porin_bac"/>
</dbReference>
<protein>
    <submittedName>
        <fullName evidence="5">Outer membrane porin, OprD family</fullName>
    </submittedName>
</protein>
<dbReference type="PANTHER" id="PTHR34596:SF2">
    <property type="entry name" value="CHITOPORIN"/>
    <property type="match status" value="1"/>
</dbReference>
<evidence type="ECO:0000313" key="5">
    <source>
        <dbReference type="EMBL" id="MBA5635774.1"/>
    </source>
</evidence>
<evidence type="ECO:0000256" key="2">
    <source>
        <dbReference type="ARBA" id="ARBA00022448"/>
    </source>
</evidence>
<dbReference type="GO" id="GO:0015288">
    <property type="term" value="F:porin activity"/>
    <property type="evidence" value="ECO:0007669"/>
    <property type="project" value="TreeGrafter"/>
</dbReference>
<organism evidence="5 6">
    <name type="scientific">Rugamonas brunnea</name>
    <dbReference type="NCBI Taxonomy" id="2758569"/>
    <lineage>
        <taxon>Bacteria</taxon>
        <taxon>Pseudomonadati</taxon>
        <taxon>Pseudomonadota</taxon>
        <taxon>Betaproteobacteria</taxon>
        <taxon>Burkholderiales</taxon>
        <taxon>Oxalobacteraceae</taxon>
        <taxon>Telluria group</taxon>
        <taxon>Rugamonas</taxon>
    </lineage>
</organism>
<dbReference type="InterPro" id="IPR023614">
    <property type="entry name" value="Porin_dom_sf"/>
</dbReference>